<dbReference type="OrthoDB" id="7839592at2"/>
<dbReference type="RefSeq" id="WP_147385352.1">
    <property type="nucleotide sequence ID" value="NZ_OMOH01000003.1"/>
</dbReference>
<dbReference type="EMBL" id="OMOH01000003">
    <property type="protein sequence ID" value="SPF68036.1"/>
    <property type="molecule type" value="Genomic_DNA"/>
</dbReference>
<dbReference type="AlphaFoldDB" id="A0A375I1Q5"/>
<evidence type="ECO:0000313" key="2">
    <source>
        <dbReference type="Proteomes" id="UP000265962"/>
    </source>
</evidence>
<keyword evidence="2" id="KW-1185">Reference proteome</keyword>
<reference evidence="2" key="1">
    <citation type="submission" date="2018-02" db="EMBL/GenBank/DDBJ databases">
        <authorList>
            <person name="Hornung B."/>
        </authorList>
    </citation>
    <scope>NUCLEOTIDE SEQUENCE [LARGE SCALE GENOMIC DNA]</scope>
</reference>
<protein>
    <submittedName>
        <fullName evidence="1">Uncharacterized protein</fullName>
    </submittedName>
</protein>
<name>A0A375I1Q5_9ACTN</name>
<gene>
    <name evidence="1" type="ORF">PROPJV5_0993</name>
</gene>
<accession>A0A375I1Q5</accession>
<proteinExistence type="predicted"/>
<dbReference type="Proteomes" id="UP000265962">
    <property type="component" value="Unassembled WGS sequence"/>
</dbReference>
<organism evidence="1 2">
    <name type="scientific">Propionibacterium ruminifibrarum</name>
    <dbReference type="NCBI Taxonomy" id="1962131"/>
    <lineage>
        <taxon>Bacteria</taxon>
        <taxon>Bacillati</taxon>
        <taxon>Actinomycetota</taxon>
        <taxon>Actinomycetes</taxon>
        <taxon>Propionibacteriales</taxon>
        <taxon>Propionibacteriaceae</taxon>
        <taxon>Propionibacterium</taxon>
    </lineage>
</organism>
<sequence>MSTAAKPVGLHDDLWSSHTAMPADLAVLDLPDGELFSGDHGEVLGYRIADKTEPLCGLWLRCAKQFPSTGLWPILSRTSYKWESVSFGERHWTQHYWRAPYRTARSAFDTWCLPDRLGDDESWTADDEREALRDAFGWEPHWEEAEPSPQPEHALRLLTRPYQMAVMLLLVACHRPSRVQSILDFGVPNDSATPGMLAGILPSWELRFGVVPL</sequence>
<evidence type="ECO:0000313" key="1">
    <source>
        <dbReference type="EMBL" id="SPF68036.1"/>
    </source>
</evidence>